<dbReference type="Proteomes" id="UP000029424">
    <property type="component" value="Chromosome 1"/>
</dbReference>
<reference evidence="2 3" key="1">
    <citation type="submission" date="2014-06" db="EMBL/GenBank/DDBJ databases">
        <authorList>
            <person name="Bishop-Lilly K.A."/>
            <person name="Broomall S.M."/>
            <person name="Chain P.S."/>
            <person name="Chertkov O."/>
            <person name="Coyne S.R."/>
            <person name="Daligault H.E."/>
            <person name="Davenport K.W."/>
            <person name="Erkkila T."/>
            <person name="Frey K.G."/>
            <person name="Gibbons H.S."/>
            <person name="Gu W."/>
            <person name="Jaissle J."/>
            <person name="Johnson S.L."/>
            <person name="Koroleva G.I."/>
            <person name="Ladner J.T."/>
            <person name="Lo C.-C."/>
            <person name="Minogue T.D."/>
            <person name="Munk C."/>
            <person name="Palacios G.F."/>
            <person name="Redden C.L."/>
            <person name="Rosenzweig C.N."/>
            <person name="Scholz M.B."/>
            <person name="Teshima H."/>
            <person name="Xu Y."/>
        </authorList>
    </citation>
    <scope>NUCLEOTIDE SEQUENCE [LARGE SCALE GENOMIC DNA]</scope>
    <source>
        <strain evidence="2 3">EO147</strain>
    </source>
</reference>
<keyword evidence="1" id="KW-0472">Membrane</keyword>
<protein>
    <recommendedName>
        <fullName evidence="4">Metal-binding integral membrane protein</fullName>
    </recommendedName>
</protein>
<evidence type="ECO:0000256" key="1">
    <source>
        <dbReference type="SAM" id="Phobius"/>
    </source>
</evidence>
<feature type="transmembrane region" description="Helical" evidence="1">
    <location>
        <begin position="94"/>
        <end position="119"/>
    </location>
</feature>
<dbReference type="RefSeq" id="WP_010104506.1">
    <property type="nucleotide sequence ID" value="NZ_CP008726.1"/>
</dbReference>
<dbReference type="Pfam" id="PF09948">
    <property type="entry name" value="PpoB2"/>
    <property type="match status" value="1"/>
</dbReference>
<keyword evidence="1" id="KW-1133">Transmembrane helix</keyword>
<dbReference type="AlphaFoldDB" id="A0AAI8B5S0"/>
<name>A0AAI8B5S0_9BURK</name>
<dbReference type="InterPro" id="IPR018688">
    <property type="entry name" value="PpoB2-like"/>
</dbReference>
<gene>
    <name evidence="2" type="ORF">DM82_1714</name>
</gene>
<keyword evidence="1" id="KW-0812">Transmembrane</keyword>
<sequence length="249" mass="25219">MAPVFAAGVAAAVAWLASMSAMGEMPMPGGWAMSTIWTRTCGRTWAGASASFVGMWIAMMTAMMLPSFAPMLWRSARAAGWMREARAWPRAASVAAGYSFVWAAAGIVVYAVGTALAAVVMRAPALSRAVPVAAGAVVLSAGALQFTAWKARRLACCRAAPGCFGALPGSAGAAWRQGARFGLHCCCNSAGLTASLLVIGIMDLRAMAAVTAAIAVERLAPAGERAARAVGGVIVGAGMILIARAVGIG</sequence>
<accession>A0AAI8B5S0</accession>
<evidence type="ECO:0000313" key="3">
    <source>
        <dbReference type="Proteomes" id="UP000029424"/>
    </source>
</evidence>
<feature type="transmembrane region" description="Helical" evidence="1">
    <location>
        <begin position="50"/>
        <end position="73"/>
    </location>
</feature>
<dbReference type="EMBL" id="CP008726">
    <property type="protein sequence ID" value="AIO66068.1"/>
    <property type="molecule type" value="Genomic_DNA"/>
</dbReference>
<feature type="transmembrane region" description="Helical" evidence="1">
    <location>
        <begin position="226"/>
        <end position="246"/>
    </location>
</feature>
<dbReference type="KEGG" id="bok:DM82_1714"/>
<feature type="transmembrane region" description="Helical" evidence="1">
    <location>
        <begin position="190"/>
        <end position="214"/>
    </location>
</feature>
<feature type="transmembrane region" description="Helical" evidence="1">
    <location>
        <begin position="125"/>
        <end position="144"/>
    </location>
</feature>
<evidence type="ECO:0008006" key="4">
    <source>
        <dbReference type="Google" id="ProtNLM"/>
    </source>
</evidence>
<organism evidence="2 3">
    <name type="scientific">Burkholderia oklahomensis</name>
    <dbReference type="NCBI Taxonomy" id="342113"/>
    <lineage>
        <taxon>Bacteria</taxon>
        <taxon>Pseudomonadati</taxon>
        <taxon>Pseudomonadota</taxon>
        <taxon>Betaproteobacteria</taxon>
        <taxon>Burkholderiales</taxon>
        <taxon>Burkholderiaceae</taxon>
        <taxon>Burkholderia</taxon>
        <taxon>pseudomallei group</taxon>
    </lineage>
</organism>
<proteinExistence type="predicted"/>
<keyword evidence="3" id="KW-1185">Reference proteome</keyword>
<evidence type="ECO:0000313" key="2">
    <source>
        <dbReference type="EMBL" id="AIO66068.1"/>
    </source>
</evidence>